<dbReference type="InterPro" id="IPR044859">
    <property type="entry name" value="Allene_oxi_cyc_Dirigent"/>
</dbReference>
<protein>
    <recommendedName>
        <fullName evidence="2">Allene oxide cyclase barrel-like domain-containing protein</fullName>
    </recommendedName>
</protein>
<feature type="domain" description="Allene oxide cyclase barrel-like" evidence="2">
    <location>
        <begin position="57"/>
        <end position="157"/>
    </location>
</feature>
<keyword evidence="4" id="KW-1185">Reference proteome</keyword>
<dbReference type="Proteomes" id="UP001597058">
    <property type="component" value="Unassembled WGS sequence"/>
</dbReference>
<reference evidence="4" key="1">
    <citation type="journal article" date="2019" name="Int. J. Syst. Evol. Microbiol.">
        <title>The Global Catalogue of Microorganisms (GCM) 10K type strain sequencing project: providing services to taxonomists for standard genome sequencing and annotation.</title>
        <authorList>
            <consortium name="The Broad Institute Genomics Platform"/>
            <consortium name="The Broad Institute Genome Sequencing Center for Infectious Disease"/>
            <person name="Wu L."/>
            <person name="Ma J."/>
        </authorList>
    </citation>
    <scope>NUCLEOTIDE SEQUENCE [LARGE SCALE GENOMIC DNA]</scope>
    <source>
        <strain evidence="4">CGMCC 4.7020</strain>
    </source>
</reference>
<evidence type="ECO:0000259" key="2">
    <source>
        <dbReference type="Pfam" id="PF18678"/>
    </source>
</evidence>
<dbReference type="RefSeq" id="WP_329288636.1">
    <property type="nucleotide sequence ID" value="NZ_JBHSKH010000080.1"/>
</dbReference>
<evidence type="ECO:0000256" key="1">
    <source>
        <dbReference type="SAM" id="SignalP"/>
    </source>
</evidence>
<feature type="signal peptide" evidence="1">
    <location>
        <begin position="1"/>
        <end position="28"/>
    </location>
</feature>
<dbReference type="Gene3D" id="2.40.480.10">
    <property type="entry name" value="Allene oxide cyclase-like"/>
    <property type="match status" value="1"/>
</dbReference>
<evidence type="ECO:0000313" key="3">
    <source>
        <dbReference type="EMBL" id="MFD1308660.1"/>
    </source>
</evidence>
<feature type="chain" id="PRO_5045379287" description="Allene oxide cyclase barrel-like domain-containing protein" evidence="1">
    <location>
        <begin position="29"/>
        <end position="181"/>
    </location>
</feature>
<keyword evidence="1" id="KW-0732">Signal</keyword>
<dbReference type="Pfam" id="PF18678">
    <property type="entry name" value="AOC_like"/>
    <property type="match status" value="1"/>
</dbReference>
<name>A0ABW3XHK3_9ACTN</name>
<dbReference type="EMBL" id="JBHTMM010000029">
    <property type="protein sequence ID" value="MFD1308660.1"/>
    <property type="molecule type" value="Genomic_DNA"/>
</dbReference>
<evidence type="ECO:0000313" key="4">
    <source>
        <dbReference type="Proteomes" id="UP001597058"/>
    </source>
</evidence>
<organism evidence="3 4">
    <name type="scientific">Streptomyces kaempferi</name>
    <dbReference type="NCBI Taxonomy" id="333725"/>
    <lineage>
        <taxon>Bacteria</taxon>
        <taxon>Bacillati</taxon>
        <taxon>Actinomycetota</taxon>
        <taxon>Actinomycetes</taxon>
        <taxon>Kitasatosporales</taxon>
        <taxon>Streptomycetaceae</taxon>
        <taxon>Streptomyces</taxon>
    </lineage>
</organism>
<gene>
    <name evidence="3" type="ORF">ACFQ5X_22740</name>
</gene>
<proteinExistence type="predicted"/>
<accession>A0ABW3XHK3</accession>
<dbReference type="InterPro" id="IPR041013">
    <property type="entry name" value="AOC-like"/>
</dbReference>
<comment type="caution">
    <text evidence="3">The sequence shown here is derived from an EMBL/GenBank/DDBJ whole genome shotgun (WGS) entry which is preliminary data.</text>
</comment>
<sequence>MRKIRPRSAGAAAGLAAALLIAAPTASAAWSATPSASDTGRRIHQHTEIIQLVARQTHSETLDAGKKGLGPGDEIIIAEDLYRDGKKIGDHSVVCTYVRTEPGELQCLGTFDLPQGQITSQALLHLPAAATVDIAITGGTGDYRSARGFVHTVPAGTHTVPAAVTERRLTFHILVDDQQED</sequence>